<sequence>MTIDKDIRAIYSLVNDQSVVDIIAFGSCQVPDYLIYLISEAIIAKPFKSKLGVIGASLAGGGWHGGLNTLALRDQIDWVVGGYYGAARVVAAQISRNKVTGYSLPQGIIAHAVTTKDRSIGISIGNGTFIQPENRGGKLGGIQCLASLVERADENTLKYKLPDSDIVLIRGKGLTKSGNVILEEDPIDLDLHDVVASAMARKAHILVQIPENAVFDSLGGYSQDIFSHVAYAPRAMHAPTYRTDYLSVEDPRRLSRTIDSQFISEAFIPRLSDKESTIIGIGLPVACINNLPPHNMIDICIESGHIGGVPIDGVGFGISVGVKRKTSQKAMFERIWNSDIDHAILGVGQCVDGVSINIARLGGAVFGVGGFIDIVQSVRKITFCNRSGKPASPPGEVAEWLCYSFDPEQDVKILNI</sequence>
<dbReference type="Gene3D" id="3.40.1080.10">
    <property type="entry name" value="Glutaconate Coenzyme A-transferase"/>
    <property type="match status" value="2"/>
</dbReference>
<protein>
    <recommendedName>
        <fullName evidence="3">Propionate CoA-transferase</fullName>
    </recommendedName>
</protein>
<dbReference type="RefSeq" id="WP_102653690.1">
    <property type="nucleotide sequence ID" value="NZ_PNRF01000027.1"/>
</dbReference>
<comment type="caution">
    <text evidence="1">The sequence shown here is derived from an EMBL/GenBank/DDBJ whole genome shotgun (WGS) entry which is preliminary data.</text>
</comment>
<dbReference type="SUPFAM" id="SSF100950">
    <property type="entry name" value="NagB/RpiA/CoA transferase-like"/>
    <property type="match status" value="2"/>
</dbReference>
<dbReference type="InterPro" id="IPR037171">
    <property type="entry name" value="NagB/RpiA_transferase-like"/>
</dbReference>
<keyword evidence="2" id="KW-1185">Reference proteome</keyword>
<evidence type="ECO:0000313" key="1">
    <source>
        <dbReference type="EMBL" id="PMR74625.1"/>
    </source>
</evidence>
<evidence type="ECO:0000313" key="2">
    <source>
        <dbReference type="Proteomes" id="UP000235803"/>
    </source>
</evidence>
<gene>
    <name evidence="1" type="ORF">C1H69_12235</name>
</gene>
<dbReference type="PANTHER" id="PTHR43293:SF3">
    <property type="entry name" value="CHOLESTEROL RING-CLEAVING HYDROLASE IPDB SUBUNIT"/>
    <property type="match status" value="1"/>
</dbReference>
<accession>A0A2N7U2F6</accession>
<evidence type="ECO:0008006" key="3">
    <source>
        <dbReference type="Google" id="ProtNLM"/>
    </source>
</evidence>
<name>A0A2N7U2F6_9GAMM</name>
<proteinExistence type="predicted"/>
<dbReference type="Proteomes" id="UP000235803">
    <property type="component" value="Unassembled WGS sequence"/>
</dbReference>
<dbReference type="EMBL" id="PNRF01000027">
    <property type="protein sequence ID" value="PMR74625.1"/>
    <property type="molecule type" value="Genomic_DNA"/>
</dbReference>
<dbReference type="PANTHER" id="PTHR43293">
    <property type="entry name" value="ACETATE COA-TRANSFERASE YDIF"/>
    <property type="match status" value="1"/>
</dbReference>
<dbReference type="AlphaFoldDB" id="A0A2N7U2F6"/>
<reference evidence="1 2" key="1">
    <citation type="submission" date="2018-01" db="EMBL/GenBank/DDBJ databases">
        <title>Halomonas endophytica sp. nov., isolated from storage liquid in the stems of Populus euphratica.</title>
        <authorList>
            <person name="Chen C."/>
        </authorList>
    </citation>
    <scope>NUCLEOTIDE SEQUENCE [LARGE SCALE GENOMIC DNA]</scope>
    <source>
        <strain evidence="1 2">MC28</strain>
    </source>
</reference>
<dbReference type="OrthoDB" id="9805230at2"/>
<organism evidence="1 2">
    <name type="scientific">Billgrantia endophytica</name>
    <dbReference type="NCBI Taxonomy" id="2033802"/>
    <lineage>
        <taxon>Bacteria</taxon>
        <taxon>Pseudomonadati</taxon>
        <taxon>Pseudomonadota</taxon>
        <taxon>Gammaproteobacteria</taxon>
        <taxon>Oceanospirillales</taxon>
        <taxon>Halomonadaceae</taxon>
        <taxon>Billgrantia</taxon>
    </lineage>
</organism>